<feature type="non-terminal residue" evidence="1">
    <location>
        <position position="1"/>
    </location>
</feature>
<keyword evidence="2" id="KW-1185">Reference proteome</keyword>
<feature type="non-terminal residue" evidence="1">
    <location>
        <position position="171"/>
    </location>
</feature>
<evidence type="ECO:0000313" key="1">
    <source>
        <dbReference type="EMBL" id="CAK0875550.1"/>
    </source>
</evidence>
<protein>
    <recommendedName>
        <fullName evidence="3">Integrase catalytic domain-containing protein</fullName>
    </recommendedName>
</protein>
<organism evidence="1 2">
    <name type="scientific">Prorocentrum cordatum</name>
    <dbReference type="NCBI Taxonomy" id="2364126"/>
    <lineage>
        <taxon>Eukaryota</taxon>
        <taxon>Sar</taxon>
        <taxon>Alveolata</taxon>
        <taxon>Dinophyceae</taxon>
        <taxon>Prorocentrales</taxon>
        <taxon>Prorocentraceae</taxon>
        <taxon>Prorocentrum</taxon>
    </lineage>
</organism>
<dbReference type="Proteomes" id="UP001189429">
    <property type="component" value="Unassembled WGS sequence"/>
</dbReference>
<name>A0ABN9VSX4_9DINO</name>
<dbReference type="EMBL" id="CAUYUJ010017527">
    <property type="protein sequence ID" value="CAK0875550.1"/>
    <property type="molecule type" value="Genomic_DNA"/>
</dbReference>
<sequence>GQANPHRPATEQCEEPEVALDYGFMGMNITKEDENMVAPMIFGKDAKTASYAASAVHRKGASKYAVAYIVGFIKGLGYKKVVLRSDSEKSILKLIELVNQHLPSVEIIPKASPEGDRQANGMAEAAVREIKGQYRTLRNDLESKYGYIMEESSPILTWIPRRAANVINRYR</sequence>
<proteinExistence type="predicted"/>
<reference evidence="1" key="1">
    <citation type="submission" date="2023-10" db="EMBL/GenBank/DDBJ databases">
        <authorList>
            <person name="Chen Y."/>
            <person name="Shah S."/>
            <person name="Dougan E. K."/>
            <person name="Thang M."/>
            <person name="Chan C."/>
        </authorList>
    </citation>
    <scope>NUCLEOTIDE SEQUENCE [LARGE SCALE GENOMIC DNA]</scope>
</reference>
<evidence type="ECO:0008006" key="3">
    <source>
        <dbReference type="Google" id="ProtNLM"/>
    </source>
</evidence>
<comment type="caution">
    <text evidence="1">The sequence shown here is derived from an EMBL/GenBank/DDBJ whole genome shotgun (WGS) entry which is preliminary data.</text>
</comment>
<evidence type="ECO:0000313" key="2">
    <source>
        <dbReference type="Proteomes" id="UP001189429"/>
    </source>
</evidence>
<gene>
    <name evidence="1" type="ORF">PCOR1329_LOCUS60194</name>
</gene>
<accession>A0ABN9VSX4</accession>